<keyword evidence="5" id="KW-1185">Reference proteome</keyword>
<dbReference type="Gene3D" id="3.30.810.10">
    <property type="entry name" value="2-Layer Sandwich"/>
    <property type="match status" value="1"/>
</dbReference>
<dbReference type="InterPro" id="IPR023610">
    <property type="entry name" value="PInositol-4/5-P-5/4-kinase"/>
</dbReference>
<dbReference type="GO" id="GO:0005886">
    <property type="term" value="C:plasma membrane"/>
    <property type="evidence" value="ECO:0007669"/>
    <property type="project" value="TreeGrafter"/>
</dbReference>
<keyword evidence="2" id="KW-0547">Nucleotide-binding</keyword>
<protein>
    <recommendedName>
        <fullName evidence="1">1-phosphatidylinositol-4-phosphate 5-kinase</fullName>
        <ecNumber evidence="1">2.7.1.68</ecNumber>
    </recommendedName>
</protein>
<proteinExistence type="predicted"/>
<dbReference type="SMART" id="SM00330">
    <property type="entry name" value="PIPKc"/>
    <property type="match status" value="1"/>
</dbReference>
<dbReference type="EMBL" id="LGRX02030161">
    <property type="protein sequence ID" value="KAK3246024.1"/>
    <property type="molecule type" value="Genomic_DNA"/>
</dbReference>
<sequence length="518" mass="58376">MADRSDSLRSIPPKLWKGARQIINTKNKLRSRVATQNFAGREISEGSWDGWTALCLQRGVHSNVGTTEISDVELVVDGAACNIEALEPELFLKAREAFGIHPTEYRAVLGADQAMQKTSLRYLGSEDAAGKSHSFFMFTSDMRYVLKSCEEYDVEQLVELLPSYVEHVREHPDTLLPRFFGLYKIESARSGCITVVVQANIFAGFRPIVEKYDLKGAMFDRRTPEEKTVQEGSGAVLKDMDWLIKGRTLSFTVKEDQACFLDLLRSDLAWLTSQGRMDYSLLVGFAREENPHGHLTVLSRHVVRVLRLRYSPPEQPFELAYVGLVDILMKFNFKKRCEGVICHAFGVDVCALPPDRYACRMLDFVTKNSHERVDDAWVQRKIKRGLRSDSIRVLARTFFVQGTVGLFAISAAALVVKSSWDADSIKRISRDALGSKDIAFQGNEKDRDVLWTSIAKSLQTAFEQKEPANNVVFYLADATKEVKAIYNGILFSTLISLTSPDSTARRWVPYILGKSEDV</sequence>
<dbReference type="CDD" id="cd00139">
    <property type="entry name" value="PIPKc"/>
    <property type="match status" value="1"/>
</dbReference>
<name>A0AAE0EZK9_9CHLO</name>
<evidence type="ECO:0000313" key="4">
    <source>
        <dbReference type="EMBL" id="KAK3246024.1"/>
    </source>
</evidence>
<dbReference type="InterPro" id="IPR027483">
    <property type="entry name" value="PInositol-4-P-4/5-kinase_C_sf"/>
</dbReference>
<keyword evidence="2" id="KW-0808">Transferase</keyword>
<evidence type="ECO:0000259" key="3">
    <source>
        <dbReference type="PROSITE" id="PS51455"/>
    </source>
</evidence>
<dbReference type="PANTHER" id="PTHR23086">
    <property type="entry name" value="PHOSPHATIDYLINOSITOL-4-PHOSPHATE 5-KINASE"/>
    <property type="match status" value="1"/>
</dbReference>
<evidence type="ECO:0000313" key="5">
    <source>
        <dbReference type="Proteomes" id="UP001190700"/>
    </source>
</evidence>
<organism evidence="4 5">
    <name type="scientific">Cymbomonas tetramitiformis</name>
    <dbReference type="NCBI Taxonomy" id="36881"/>
    <lineage>
        <taxon>Eukaryota</taxon>
        <taxon>Viridiplantae</taxon>
        <taxon>Chlorophyta</taxon>
        <taxon>Pyramimonadophyceae</taxon>
        <taxon>Pyramimonadales</taxon>
        <taxon>Pyramimonadaceae</taxon>
        <taxon>Cymbomonas</taxon>
    </lineage>
</organism>
<reference evidence="4 5" key="1">
    <citation type="journal article" date="2015" name="Genome Biol. Evol.">
        <title>Comparative Genomics of a Bacterivorous Green Alga Reveals Evolutionary Causalities and Consequences of Phago-Mixotrophic Mode of Nutrition.</title>
        <authorList>
            <person name="Burns J.A."/>
            <person name="Paasch A."/>
            <person name="Narechania A."/>
            <person name="Kim E."/>
        </authorList>
    </citation>
    <scope>NUCLEOTIDE SEQUENCE [LARGE SCALE GENOMIC DNA]</scope>
    <source>
        <strain evidence="4 5">PLY_AMNH</strain>
    </source>
</reference>
<dbReference type="InterPro" id="IPR002498">
    <property type="entry name" value="PInositol-4-P-4/5-kinase_core"/>
</dbReference>
<evidence type="ECO:0000256" key="2">
    <source>
        <dbReference type="PROSITE-ProRule" id="PRU00781"/>
    </source>
</evidence>
<evidence type="ECO:0000256" key="1">
    <source>
        <dbReference type="ARBA" id="ARBA00012172"/>
    </source>
</evidence>
<feature type="domain" description="PIPK" evidence="3">
    <location>
        <begin position="12"/>
        <end position="369"/>
    </location>
</feature>
<dbReference type="AlphaFoldDB" id="A0AAE0EZK9"/>
<accession>A0AAE0EZK9</accession>
<gene>
    <name evidence="4" type="ORF">CYMTET_44428</name>
</gene>
<comment type="caution">
    <text evidence="4">The sequence shown here is derived from an EMBL/GenBank/DDBJ whole genome shotgun (WGS) entry which is preliminary data.</text>
</comment>
<keyword evidence="2" id="KW-0067">ATP-binding</keyword>
<dbReference type="EC" id="2.7.1.68" evidence="1"/>
<dbReference type="PANTHER" id="PTHR23086:SF8">
    <property type="entry name" value="PHOSPHATIDYLINOSITOL 5-PHOSPHATE 4-KINASE, ISOFORM A"/>
    <property type="match status" value="1"/>
</dbReference>
<dbReference type="InterPro" id="IPR027484">
    <property type="entry name" value="PInositol-4-P-5-kinase_N"/>
</dbReference>
<dbReference type="GO" id="GO:0046854">
    <property type="term" value="P:phosphatidylinositol phosphate biosynthetic process"/>
    <property type="evidence" value="ECO:0007669"/>
    <property type="project" value="TreeGrafter"/>
</dbReference>
<dbReference type="PROSITE" id="PS51455">
    <property type="entry name" value="PIPK"/>
    <property type="match status" value="1"/>
</dbReference>
<dbReference type="GO" id="GO:0016308">
    <property type="term" value="F:1-phosphatidylinositol-4-phosphate 5-kinase activity"/>
    <property type="evidence" value="ECO:0007669"/>
    <property type="project" value="UniProtKB-EC"/>
</dbReference>
<dbReference type="SUPFAM" id="SSF56104">
    <property type="entry name" value="SAICAR synthase-like"/>
    <property type="match status" value="1"/>
</dbReference>
<dbReference type="Pfam" id="PF01504">
    <property type="entry name" value="PIP5K"/>
    <property type="match status" value="1"/>
</dbReference>
<dbReference type="GO" id="GO:0005524">
    <property type="term" value="F:ATP binding"/>
    <property type="evidence" value="ECO:0007669"/>
    <property type="project" value="UniProtKB-UniRule"/>
</dbReference>
<dbReference type="Proteomes" id="UP001190700">
    <property type="component" value="Unassembled WGS sequence"/>
</dbReference>
<keyword evidence="2" id="KW-0418">Kinase</keyword>
<dbReference type="Gene3D" id="3.30.800.10">
    <property type="entry name" value="Phosphatidylinositol Phosphate Kinase II Beta"/>
    <property type="match status" value="1"/>
</dbReference>